<evidence type="ECO:0000256" key="4">
    <source>
        <dbReference type="ARBA" id="ARBA00022664"/>
    </source>
</evidence>
<evidence type="ECO:0000256" key="5">
    <source>
        <dbReference type="ARBA" id="ARBA00022694"/>
    </source>
</evidence>
<dbReference type="AlphaFoldDB" id="A0A4C2E8D8"/>
<feature type="domain" description="DUS-like FMN-binding" evidence="17">
    <location>
        <begin position="23"/>
        <end position="331"/>
    </location>
</feature>
<keyword evidence="2" id="KW-0285">Flavoprotein</keyword>
<comment type="similarity">
    <text evidence="9">Belongs to the Dus family. Dus1 subfamily.</text>
</comment>
<keyword evidence="6" id="KW-0521">NADP</keyword>
<organism evidence="18 19">
    <name type="scientific">Zygosaccharomyces mellis</name>
    <dbReference type="NCBI Taxonomy" id="42258"/>
    <lineage>
        <taxon>Eukaryota</taxon>
        <taxon>Fungi</taxon>
        <taxon>Dikarya</taxon>
        <taxon>Ascomycota</taxon>
        <taxon>Saccharomycotina</taxon>
        <taxon>Saccharomycetes</taxon>
        <taxon>Saccharomycetales</taxon>
        <taxon>Saccharomycetaceae</taxon>
        <taxon>Zygosaccharomyces</taxon>
    </lineage>
</organism>
<evidence type="ECO:0000256" key="12">
    <source>
        <dbReference type="ARBA" id="ARBA00047652"/>
    </source>
</evidence>
<evidence type="ECO:0000313" key="19">
    <source>
        <dbReference type="Proteomes" id="UP000301737"/>
    </source>
</evidence>
<dbReference type="PANTHER" id="PTHR11082:SF5">
    <property type="entry name" value="TRNA-DIHYDROURIDINE(16_17) SYNTHASE [NAD(P)(+)]-LIKE"/>
    <property type="match status" value="1"/>
</dbReference>
<dbReference type="GO" id="GO:0006397">
    <property type="term" value="P:mRNA processing"/>
    <property type="evidence" value="ECO:0007669"/>
    <property type="project" value="UniProtKB-KW"/>
</dbReference>
<evidence type="ECO:0000256" key="1">
    <source>
        <dbReference type="ARBA" id="ARBA00001917"/>
    </source>
</evidence>
<accession>A0A4C2E8D8</accession>
<dbReference type="EC" id="1.3.1.88" evidence="10"/>
<dbReference type="PROSITE" id="PS01136">
    <property type="entry name" value="UPF0034"/>
    <property type="match status" value="1"/>
</dbReference>
<evidence type="ECO:0000256" key="15">
    <source>
        <dbReference type="ARBA" id="ARBA00049447"/>
    </source>
</evidence>
<comment type="cofactor">
    <cofactor evidence="1">
        <name>FMN</name>
        <dbReference type="ChEBI" id="CHEBI:58210"/>
    </cofactor>
</comment>
<gene>
    <name evidence="18" type="primary">DUS1</name>
    <name evidence="18" type="ORF">ZYGM_000799</name>
</gene>
<dbReference type="GO" id="GO:0017150">
    <property type="term" value="F:tRNA dihydrouridine synthase activity"/>
    <property type="evidence" value="ECO:0007669"/>
    <property type="project" value="InterPro"/>
</dbReference>
<dbReference type="InterPro" id="IPR035587">
    <property type="entry name" value="DUS-like_FMN-bd"/>
</dbReference>
<evidence type="ECO:0000256" key="6">
    <source>
        <dbReference type="ARBA" id="ARBA00022857"/>
    </source>
</evidence>
<dbReference type="InterPro" id="IPR018517">
    <property type="entry name" value="tRNA_hU_synthase_CS"/>
</dbReference>
<sequence length="406" mass="46587">MSNARKLKGRELFEKIGKPTKIVAPMVDQSELAWRILSRKYGATLAYTPMFHAKLFATSPKYRKDMWCEMDGDPNFDRPLVVQFCANDPEYLLQAAKLVQDKCDAVDLNLGCPQGIAKKGHYGSFLMDEWDLVHKLIKNLHDNLDIPVTAKIRIFPEKEKSLQYARTVLDAGAQFLTVHGRLREQKGQQSGLADWETIKYLRENLPSDTVFFSNGNLLYPNDISRCMNQINCDAVMSAEGNLYNPGIFNADDCQDKEKVFPRVDVICREYFEIVKYHELSSASRTAMKSHLFKILRPFLPNHTDIRASLALLNAKSSFDDYENKVIIPVENVVKSIFQETDIEEKDTVVKGDVELWGGSYYTVPYWRCQPYFRPVNGVTADKRIVECLKRKAEIPLENVHEKEIKV</sequence>
<evidence type="ECO:0000256" key="13">
    <source>
        <dbReference type="ARBA" id="ARBA00048342"/>
    </source>
</evidence>
<comment type="catalytic activity">
    <reaction evidence="11">
        <text>5,6-dihydrouridine(17) in tRNA + NAD(+) = uridine(17) in tRNA + NADH + H(+)</text>
        <dbReference type="Rhea" id="RHEA:53372"/>
        <dbReference type="Rhea" id="RHEA-COMP:13541"/>
        <dbReference type="Rhea" id="RHEA-COMP:13542"/>
        <dbReference type="ChEBI" id="CHEBI:15378"/>
        <dbReference type="ChEBI" id="CHEBI:57540"/>
        <dbReference type="ChEBI" id="CHEBI:57945"/>
        <dbReference type="ChEBI" id="CHEBI:65315"/>
        <dbReference type="ChEBI" id="CHEBI:74443"/>
        <dbReference type="EC" id="1.3.1.88"/>
    </reaction>
    <physiologicalReaction direction="right-to-left" evidence="11">
        <dbReference type="Rhea" id="RHEA:53374"/>
    </physiologicalReaction>
</comment>
<dbReference type="Proteomes" id="UP000301737">
    <property type="component" value="Unassembled WGS sequence"/>
</dbReference>
<dbReference type="CDD" id="cd02801">
    <property type="entry name" value="DUS_like_FMN"/>
    <property type="match status" value="1"/>
</dbReference>
<dbReference type="SUPFAM" id="SSF51395">
    <property type="entry name" value="FMN-linked oxidoreductases"/>
    <property type="match status" value="1"/>
</dbReference>
<keyword evidence="4" id="KW-0507">mRNA processing</keyword>
<proteinExistence type="inferred from homology"/>
<dbReference type="Gene3D" id="3.20.20.70">
    <property type="entry name" value="Aldolase class I"/>
    <property type="match status" value="1"/>
</dbReference>
<evidence type="ECO:0000256" key="9">
    <source>
        <dbReference type="ARBA" id="ARBA00038313"/>
    </source>
</evidence>
<evidence type="ECO:0000256" key="11">
    <source>
        <dbReference type="ARBA" id="ARBA00047287"/>
    </source>
</evidence>
<evidence type="ECO:0000313" key="18">
    <source>
        <dbReference type="EMBL" id="GCE98632.1"/>
    </source>
</evidence>
<evidence type="ECO:0000256" key="14">
    <source>
        <dbReference type="ARBA" id="ARBA00048934"/>
    </source>
</evidence>
<keyword evidence="3" id="KW-0288">FMN</keyword>
<dbReference type="EMBL" id="BIMX01000006">
    <property type="protein sequence ID" value="GCE98632.1"/>
    <property type="molecule type" value="Genomic_DNA"/>
</dbReference>
<dbReference type="OrthoDB" id="272303at2759"/>
<protein>
    <recommendedName>
        <fullName evidence="10">tRNA-dihydrouridine(16/17) synthase [NAD(P)(+)]</fullName>
        <ecNumber evidence="10">1.3.1.88</ecNumber>
    </recommendedName>
</protein>
<dbReference type="GO" id="GO:0050660">
    <property type="term" value="F:flavin adenine dinucleotide binding"/>
    <property type="evidence" value="ECO:0007669"/>
    <property type="project" value="InterPro"/>
</dbReference>
<keyword evidence="7" id="KW-0560">Oxidoreductase</keyword>
<name>A0A4C2E8D8_9SACH</name>
<keyword evidence="5" id="KW-0819">tRNA processing</keyword>
<comment type="caution">
    <text evidence="18">The sequence shown here is derived from an EMBL/GenBank/DDBJ whole genome shotgun (WGS) entry which is preliminary data.</text>
</comment>
<evidence type="ECO:0000259" key="17">
    <source>
        <dbReference type="Pfam" id="PF01207"/>
    </source>
</evidence>
<keyword evidence="19" id="KW-1185">Reference proteome</keyword>
<evidence type="ECO:0000256" key="16">
    <source>
        <dbReference type="ARBA" id="ARBA00049467"/>
    </source>
</evidence>
<evidence type="ECO:0000256" key="7">
    <source>
        <dbReference type="ARBA" id="ARBA00023002"/>
    </source>
</evidence>
<comment type="catalytic activity">
    <reaction evidence="12">
        <text>5,6-dihydrouridine(16) in tRNA + NADP(+) = uridine(16) in tRNA + NADPH + H(+)</text>
        <dbReference type="Rhea" id="RHEA:53376"/>
        <dbReference type="Rhea" id="RHEA-COMP:13543"/>
        <dbReference type="Rhea" id="RHEA-COMP:13544"/>
        <dbReference type="ChEBI" id="CHEBI:15378"/>
        <dbReference type="ChEBI" id="CHEBI:57783"/>
        <dbReference type="ChEBI" id="CHEBI:58349"/>
        <dbReference type="ChEBI" id="CHEBI:65315"/>
        <dbReference type="ChEBI" id="CHEBI:74443"/>
        <dbReference type="EC" id="1.3.1.88"/>
    </reaction>
    <physiologicalReaction direction="right-to-left" evidence="12">
        <dbReference type="Rhea" id="RHEA:53378"/>
    </physiologicalReaction>
</comment>
<evidence type="ECO:0000256" key="8">
    <source>
        <dbReference type="ARBA" id="ARBA00023027"/>
    </source>
</evidence>
<evidence type="ECO:0000256" key="3">
    <source>
        <dbReference type="ARBA" id="ARBA00022643"/>
    </source>
</evidence>
<dbReference type="InterPro" id="IPR013785">
    <property type="entry name" value="Aldolase_TIM"/>
</dbReference>
<comment type="catalytic activity">
    <reaction evidence="13">
        <text>a 5,6-dihydrouridine in mRNA + NAD(+) = a uridine in mRNA + NADH + H(+)</text>
        <dbReference type="Rhea" id="RHEA:69851"/>
        <dbReference type="Rhea" id="RHEA-COMP:14658"/>
        <dbReference type="Rhea" id="RHEA-COMP:17789"/>
        <dbReference type="ChEBI" id="CHEBI:15378"/>
        <dbReference type="ChEBI" id="CHEBI:57540"/>
        <dbReference type="ChEBI" id="CHEBI:57945"/>
        <dbReference type="ChEBI" id="CHEBI:65315"/>
        <dbReference type="ChEBI" id="CHEBI:74443"/>
    </reaction>
    <physiologicalReaction direction="right-to-left" evidence="13">
        <dbReference type="Rhea" id="RHEA:69853"/>
    </physiologicalReaction>
</comment>
<comment type="catalytic activity">
    <reaction evidence="15">
        <text>a 5,6-dihydrouridine in mRNA + NADP(+) = a uridine in mRNA + NADPH + H(+)</text>
        <dbReference type="Rhea" id="RHEA:69855"/>
        <dbReference type="Rhea" id="RHEA-COMP:14658"/>
        <dbReference type="Rhea" id="RHEA-COMP:17789"/>
        <dbReference type="ChEBI" id="CHEBI:15378"/>
        <dbReference type="ChEBI" id="CHEBI:57783"/>
        <dbReference type="ChEBI" id="CHEBI:58349"/>
        <dbReference type="ChEBI" id="CHEBI:65315"/>
        <dbReference type="ChEBI" id="CHEBI:74443"/>
    </reaction>
    <physiologicalReaction direction="right-to-left" evidence="15">
        <dbReference type="Rhea" id="RHEA:69857"/>
    </physiologicalReaction>
</comment>
<keyword evidence="8" id="KW-0520">NAD</keyword>
<comment type="catalytic activity">
    <reaction evidence="16">
        <text>5,6-dihydrouridine(17) in tRNA + NADP(+) = uridine(17) in tRNA + NADPH + H(+)</text>
        <dbReference type="Rhea" id="RHEA:53368"/>
        <dbReference type="Rhea" id="RHEA-COMP:13541"/>
        <dbReference type="Rhea" id="RHEA-COMP:13542"/>
        <dbReference type="ChEBI" id="CHEBI:15378"/>
        <dbReference type="ChEBI" id="CHEBI:57783"/>
        <dbReference type="ChEBI" id="CHEBI:58349"/>
        <dbReference type="ChEBI" id="CHEBI:65315"/>
        <dbReference type="ChEBI" id="CHEBI:74443"/>
        <dbReference type="EC" id="1.3.1.88"/>
    </reaction>
    <physiologicalReaction direction="right-to-left" evidence="16">
        <dbReference type="Rhea" id="RHEA:53370"/>
    </physiologicalReaction>
</comment>
<evidence type="ECO:0000256" key="2">
    <source>
        <dbReference type="ARBA" id="ARBA00022630"/>
    </source>
</evidence>
<dbReference type="PANTHER" id="PTHR11082">
    <property type="entry name" value="TRNA-DIHYDROURIDINE SYNTHASE"/>
    <property type="match status" value="1"/>
</dbReference>
<reference evidence="18 19" key="1">
    <citation type="submission" date="2019-01" db="EMBL/GenBank/DDBJ databases">
        <title>Draft Genome Sequencing of Zygosaccharomyces mellis Ca-7.</title>
        <authorList>
            <person name="Shiwa Y."/>
            <person name="Kanesaki Y."/>
            <person name="Ishige T."/>
            <person name="Mura K."/>
            <person name="Hori T."/>
            <person name="Tamura T."/>
        </authorList>
    </citation>
    <scope>NUCLEOTIDE SEQUENCE [LARGE SCALE GENOMIC DNA]</scope>
    <source>
        <strain evidence="18 19">Ca-7</strain>
    </source>
</reference>
<comment type="catalytic activity">
    <reaction evidence="14">
        <text>5,6-dihydrouridine(16) in tRNA + NAD(+) = uridine(16) in tRNA + NADH + H(+)</text>
        <dbReference type="Rhea" id="RHEA:53380"/>
        <dbReference type="Rhea" id="RHEA-COMP:13543"/>
        <dbReference type="Rhea" id="RHEA-COMP:13544"/>
        <dbReference type="ChEBI" id="CHEBI:15378"/>
        <dbReference type="ChEBI" id="CHEBI:57540"/>
        <dbReference type="ChEBI" id="CHEBI:57945"/>
        <dbReference type="ChEBI" id="CHEBI:65315"/>
        <dbReference type="ChEBI" id="CHEBI:74443"/>
        <dbReference type="EC" id="1.3.1.88"/>
    </reaction>
    <physiologicalReaction direction="right-to-left" evidence="14">
        <dbReference type="Rhea" id="RHEA:53382"/>
    </physiologicalReaction>
</comment>
<dbReference type="Pfam" id="PF01207">
    <property type="entry name" value="Dus"/>
    <property type="match status" value="1"/>
</dbReference>
<evidence type="ECO:0000256" key="10">
    <source>
        <dbReference type="ARBA" id="ARBA00038890"/>
    </source>
</evidence>